<dbReference type="InterPro" id="IPR018060">
    <property type="entry name" value="HTH_AraC"/>
</dbReference>
<evidence type="ECO:0000256" key="1">
    <source>
        <dbReference type="ARBA" id="ARBA00023015"/>
    </source>
</evidence>
<organism evidence="6 7">
    <name type="scientific">Leptospira fletcheri</name>
    <dbReference type="NCBI Taxonomy" id="2484981"/>
    <lineage>
        <taxon>Bacteria</taxon>
        <taxon>Pseudomonadati</taxon>
        <taxon>Spirochaetota</taxon>
        <taxon>Spirochaetia</taxon>
        <taxon>Leptospirales</taxon>
        <taxon>Leptospiraceae</taxon>
        <taxon>Leptospira</taxon>
    </lineage>
</organism>
<proteinExistence type="predicted"/>
<reference evidence="6" key="1">
    <citation type="journal article" date="2019" name="PLoS Negl. Trop. Dis.">
        <title>Revisiting the worldwide diversity of Leptospira species in the environment.</title>
        <authorList>
            <person name="Vincent A.T."/>
            <person name="Schiettekatte O."/>
            <person name="Bourhy P."/>
            <person name="Veyrier F.J."/>
            <person name="Picardeau M."/>
        </authorList>
    </citation>
    <scope>NUCLEOTIDE SEQUENCE [LARGE SCALE GENOMIC DNA]</scope>
    <source>
        <strain evidence="6">SSW15</strain>
    </source>
</reference>
<evidence type="ECO:0000256" key="3">
    <source>
        <dbReference type="ARBA" id="ARBA00023163"/>
    </source>
</evidence>
<evidence type="ECO:0000313" key="7">
    <source>
        <dbReference type="Proteomes" id="UP000298458"/>
    </source>
</evidence>
<evidence type="ECO:0000259" key="5">
    <source>
        <dbReference type="PROSITE" id="PS01124"/>
    </source>
</evidence>
<dbReference type="Gene3D" id="1.10.10.60">
    <property type="entry name" value="Homeodomain-like"/>
    <property type="match status" value="2"/>
</dbReference>
<accession>A0A4R9GIL2</accession>
<evidence type="ECO:0000256" key="4">
    <source>
        <dbReference type="SAM" id="Phobius"/>
    </source>
</evidence>
<keyword evidence="3" id="KW-0804">Transcription</keyword>
<keyword evidence="7" id="KW-1185">Reference proteome</keyword>
<dbReference type="PROSITE" id="PS00041">
    <property type="entry name" value="HTH_ARAC_FAMILY_1"/>
    <property type="match status" value="1"/>
</dbReference>
<dbReference type="GO" id="GO:0003700">
    <property type="term" value="F:DNA-binding transcription factor activity"/>
    <property type="evidence" value="ECO:0007669"/>
    <property type="project" value="InterPro"/>
</dbReference>
<dbReference type="Pfam" id="PF12833">
    <property type="entry name" value="HTH_18"/>
    <property type="match status" value="1"/>
</dbReference>
<keyword evidence="1" id="KW-0805">Transcription regulation</keyword>
<name>A0A4R9GIL2_9LEPT</name>
<gene>
    <name evidence="6" type="ORF">EHO60_06785</name>
</gene>
<dbReference type="SMART" id="SM00342">
    <property type="entry name" value="HTH_ARAC"/>
    <property type="match status" value="1"/>
</dbReference>
<feature type="transmembrane region" description="Helical" evidence="4">
    <location>
        <begin position="97"/>
        <end position="116"/>
    </location>
</feature>
<dbReference type="EMBL" id="RQET01000004">
    <property type="protein sequence ID" value="TGK12580.1"/>
    <property type="molecule type" value="Genomic_DNA"/>
</dbReference>
<feature type="domain" description="HTH araC/xylS-type" evidence="5">
    <location>
        <begin position="257"/>
        <end position="356"/>
    </location>
</feature>
<dbReference type="AlphaFoldDB" id="A0A4R9GIL2"/>
<evidence type="ECO:0000256" key="2">
    <source>
        <dbReference type="ARBA" id="ARBA00023125"/>
    </source>
</evidence>
<dbReference type="PANTHER" id="PTHR43280">
    <property type="entry name" value="ARAC-FAMILY TRANSCRIPTIONAL REGULATOR"/>
    <property type="match status" value="1"/>
</dbReference>
<dbReference type="PANTHER" id="PTHR43280:SF29">
    <property type="entry name" value="ARAC-FAMILY TRANSCRIPTIONAL REGULATOR"/>
    <property type="match status" value="1"/>
</dbReference>
<comment type="caution">
    <text evidence="6">The sequence shown here is derived from an EMBL/GenBank/DDBJ whole genome shotgun (WGS) entry which is preliminary data.</text>
</comment>
<dbReference type="GO" id="GO:0043565">
    <property type="term" value="F:sequence-specific DNA binding"/>
    <property type="evidence" value="ECO:0007669"/>
    <property type="project" value="InterPro"/>
</dbReference>
<protein>
    <submittedName>
        <fullName evidence="6">AraC family transcriptional regulator</fullName>
    </submittedName>
</protein>
<keyword evidence="4" id="KW-0812">Transmembrane</keyword>
<feature type="transmembrane region" description="Helical" evidence="4">
    <location>
        <begin position="136"/>
        <end position="155"/>
    </location>
</feature>
<dbReference type="InterPro" id="IPR009057">
    <property type="entry name" value="Homeodomain-like_sf"/>
</dbReference>
<sequence>MHSFLQEITFFGFLYCLLIGTGAMLRPERTVTFRILALLCVSVSAEILSVYFLLKDIYFEPSFINHFYIPFAWLLGPGMYSLFSITATEGKFSRFELVFYAPAVGFFLGFPLISFFSPNLFASKPIEYFTTGRTSWLDILLLLAYVGNLCYYLRVVWETRSIFQIRNLKESTGARLLLYIIFGSGSLTFLIVLAYLLRDIHLLFISVVGTITYAAIGYLAQIWFPQIFHEIGPSVREAYQNSRLESVDLNALQQKLEILMQKEKLYLEEDLSLQVLSGKLDIKPYQLSEYLNQHRKTNFSRFVNSFRVEEAMQLLKKERDANILSVAYRSGFNSKATFNLAFKSVTGLSPREYLRSLKNS</sequence>
<keyword evidence="4" id="KW-1133">Transmembrane helix</keyword>
<evidence type="ECO:0000313" key="6">
    <source>
        <dbReference type="EMBL" id="TGK12580.1"/>
    </source>
</evidence>
<dbReference type="SUPFAM" id="SSF46689">
    <property type="entry name" value="Homeodomain-like"/>
    <property type="match status" value="1"/>
</dbReference>
<dbReference type="Proteomes" id="UP000298458">
    <property type="component" value="Unassembled WGS sequence"/>
</dbReference>
<dbReference type="OrthoDB" id="345413at2"/>
<keyword evidence="4" id="KW-0472">Membrane</keyword>
<feature type="transmembrane region" description="Helical" evidence="4">
    <location>
        <begin position="6"/>
        <end position="25"/>
    </location>
</feature>
<feature type="transmembrane region" description="Helical" evidence="4">
    <location>
        <begin position="32"/>
        <end position="54"/>
    </location>
</feature>
<keyword evidence="2" id="KW-0238">DNA-binding</keyword>
<dbReference type="InterPro" id="IPR018062">
    <property type="entry name" value="HTH_AraC-typ_CS"/>
</dbReference>
<feature type="transmembrane region" description="Helical" evidence="4">
    <location>
        <begin position="203"/>
        <end position="224"/>
    </location>
</feature>
<feature type="transmembrane region" description="Helical" evidence="4">
    <location>
        <begin position="66"/>
        <end position="85"/>
    </location>
</feature>
<feature type="transmembrane region" description="Helical" evidence="4">
    <location>
        <begin position="176"/>
        <end position="197"/>
    </location>
</feature>
<dbReference type="PROSITE" id="PS01124">
    <property type="entry name" value="HTH_ARAC_FAMILY_2"/>
    <property type="match status" value="1"/>
</dbReference>